<reference evidence="7" key="1">
    <citation type="submission" date="2015-12" db="EMBL/GenBank/DDBJ databases">
        <authorList>
            <person name="Shamseldin A."/>
            <person name="Moawad H."/>
            <person name="Abd El-Rahim W.M."/>
            <person name="Sadowsky M.J."/>
        </authorList>
    </citation>
    <scope>NUCLEOTIDE SEQUENCE [LARGE SCALE GENOMIC DNA]</scope>
    <source>
        <strain evidence="7">2538-88</strain>
    </source>
</reference>
<dbReference type="NCBIfam" id="TIGR03071">
    <property type="entry name" value="couple_hipA"/>
    <property type="match status" value="1"/>
</dbReference>
<accession>A0A151KTX5</accession>
<comment type="similarity">
    <text evidence="1">Belongs to the HipA Ser/Thr kinase family.</text>
</comment>
<evidence type="ECO:0000256" key="3">
    <source>
        <dbReference type="ARBA" id="ARBA00022777"/>
    </source>
</evidence>
<dbReference type="PANTHER" id="PTHR37419">
    <property type="entry name" value="SERINE/THREONINE-PROTEIN KINASE TOXIN HIPA"/>
    <property type="match status" value="1"/>
</dbReference>
<dbReference type="CDD" id="cd17808">
    <property type="entry name" value="HipA_Ec_like"/>
    <property type="match status" value="1"/>
</dbReference>
<dbReference type="Proteomes" id="UP000075346">
    <property type="component" value="Unassembled WGS sequence"/>
</dbReference>
<dbReference type="RefSeq" id="WP_061898005.1">
    <property type="nucleotide sequence ID" value="NZ_LOBR01000106.1"/>
</dbReference>
<evidence type="ECO:0000259" key="4">
    <source>
        <dbReference type="Pfam" id="PF07804"/>
    </source>
</evidence>
<feature type="domain" description="HipA-like C-terminal" evidence="4">
    <location>
        <begin position="151"/>
        <end position="404"/>
    </location>
</feature>
<gene>
    <name evidence="6" type="ORF">ATY37_00730</name>
</gene>
<keyword evidence="2" id="KW-0808">Transferase</keyword>
<feature type="domain" description="HipA N-terminal subdomain 1" evidence="5">
    <location>
        <begin position="4"/>
        <end position="103"/>
    </location>
</feature>
<dbReference type="InterPro" id="IPR052028">
    <property type="entry name" value="HipA_Ser/Thr_kinase"/>
</dbReference>
<evidence type="ECO:0000256" key="1">
    <source>
        <dbReference type="ARBA" id="ARBA00010164"/>
    </source>
</evidence>
<dbReference type="Pfam" id="PF13657">
    <property type="entry name" value="Couple_hipA"/>
    <property type="match status" value="1"/>
</dbReference>
<evidence type="ECO:0000259" key="5">
    <source>
        <dbReference type="Pfam" id="PF13657"/>
    </source>
</evidence>
<dbReference type="AlphaFoldDB" id="A0A151KTX5"/>
<evidence type="ECO:0000256" key="2">
    <source>
        <dbReference type="ARBA" id="ARBA00022679"/>
    </source>
</evidence>
<organism evidence="6 7">
    <name type="scientific">Vibrio cidicii</name>
    <dbReference type="NCBI Taxonomy" id="1763883"/>
    <lineage>
        <taxon>Bacteria</taxon>
        <taxon>Pseudomonadati</taxon>
        <taxon>Pseudomonadota</taxon>
        <taxon>Gammaproteobacteria</taxon>
        <taxon>Vibrionales</taxon>
        <taxon>Vibrionaceae</taxon>
        <taxon>Vibrio</taxon>
    </lineage>
</organism>
<dbReference type="GO" id="GO:0005829">
    <property type="term" value="C:cytosol"/>
    <property type="evidence" value="ECO:0007669"/>
    <property type="project" value="TreeGrafter"/>
</dbReference>
<dbReference type="Gene3D" id="1.10.1070.20">
    <property type="match status" value="1"/>
</dbReference>
<dbReference type="Pfam" id="PF07804">
    <property type="entry name" value="HipA_C"/>
    <property type="match status" value="1"/>
</dbReference>
<dbReference type="PANTHER" id="PTHR37419:SF1">
    <property type="entry name" value="SERINE_THREONINE-PROTEIN KINASE TOXIN HIPA"/>
    <property type="match status" value="1"/>
</dbReference>
<dbReference type="InterPro" id="IPR012893">
    <property type="entry name" value="HipA-like_C"/>
</dbReference>
<comment type="caution">
    <text evidence="6">The sequence shown here is derived from an EMBL/GenBank/DDBJ whole genome shotgun (WGS) entry which is preliminary data.</text>
</comment>
<dbReference type="InterPro" id="IPR017508">
    <property type="entry name" value="HipA_N1"/>
</dbReference>
<name>A0A151KTX5_9VIBR</name>
<dbReference type="GO" id="GO:0004674">
    <property type="term" value="F:protein serine/threonine kinase activity"/>
    <property type="evidence" value="ECO:0007669"/>
    <property type="project" value="TreeGrafter"/>
</dbReference>
<protein>
    <submittedName>
        <fullName evidence="6">Phosphatidylinositol kinase</fullName>
    </submittedName>
</protein>
<evidence type="ECO:0000313" key="6">
    <source>
        <dbReference type="EMBL" id="KYN82189.1"/>
    </source>
</evidence>
<dbReference type="EMBL" id="LOBR01000106">
    <property type="protein sequence ID" value="KYN82189.1"/>
    <property type="molecule type" value="Genomic_DNA"/>
</dbReference>
<proteinExistence type="inferred from homology"/>
<keyword evidence="3 6" id="KW-0418">Kinase</keyword>
<evidence type="ECO:0000313" key="7">
    <source>
        <dbReference type="Proteomes" id="UP000075346"/>
    </source>
</evidence>
<sequence length="442" mass="49995">MPSLIVYINNTKIGHLTKVTDGRMQFCYDEKWLAQSDAYPISISLPLQIQPHRGDPVANYFENLLPDLTSVRRNLQNRYQTVSTHVFDLLHAIGRDCVGSLSLVPETEIVDSLAPSMLEPLPIDCLHDILSAHKHDIPLGMLNELSNFRITVSGAQEKTTLLKMKNNWYLPNCNYPSTHILKFPIGFIQQPFATLNMTESVENEYFCIKLAEAVGFKVPRVEILDFDNVKSLAVERFDRVWSTSESVPIRLTQEDMSQAMSLPTNLKYQSDGGIGIREIMQLLNGSTNAQKDRDDFMRFQVFQWLIGATDGHAKNFSIFIEADGAYRLTPFYDIMSAFPTSSGRGINTRKLKLAMALKSTSSGNKWHLEKIYPRHFIATAETVGFCTVRMQEILEEFVDTFPSAIEQVVKQLPNGFPAQIIDSIVSNSLRILGKIKLEPIRV</sequence>